<feature type="transmembrane region" description="Helical" evidence="1">
    <location>
        <begin position="131"/>
        <end position="148"/>
    </location>
</feature>
<dbReference type="RefSeq" id="WP_168076853.1">
    <property type="nucleotide sequence ID" value="NZ_BAAAQJ010000002.1"/>
</dbReference>
<accession>A0A8J3PKD4</accession>
<organism evidence="2 3">
    <name type="scientific">Planosporangium flavigriseum</name>
    <dbReference type="NCBI Taxonomy" id="373681"/>
    <lineage>
        <taxon>Bacteria</taxon>
        <taxon>Bacillati</taxon>
        <taxon>Actinomycetota</taxon>
        <taxon>Actinomycetes</taxon>
        <taxon>Micromonosporales</taxon>
        <taxon>Micromonosporaceae</taxon>
        <taxon>Planosporangium</taxon>
    </lineage>
</organism>
<feature type="transmembrane region" description="Helical" evidence="1">
    <location>
        <begin position="181"/>
        <end position="210"/>
    </location>
</feature>
<dbReference type="Pfam" id="PF04307">
    <property type="entry name" value="YdjM"/>
    <property type="match status" value="1"/>
</dbReference>
<comment type="caution">
    <text evidence="2">The sequence shown here is derived from an EMBL/GenBank/DDBJ whole genome shotgun (WGS) entry which is preliminary data.</text>
</comment>
<keyword evidence="3" id="KW-1185">Reference proteome</keyword>
<dbReference type="AlphaFoldDB" id="A0A8J3PKD4"/>
<evidence type="ECO:0000256" key="1">
    <source>
        <dbReference type="SAM" id="Phobius"/>
    </source>
</evidence>
<reference evidence="2" key="1">
    <citation type="submission" date="2021-01" db="EMBL/GenBank/DDBJ databases">
        <title>Whole genome shotgun sequence of Planosporangium flavigriseum NBRC 105377.</title>
        <authorList>
            <person name="Komaki H."/>
            <person name="Tamura T."/>
        </authorList>
    </citation>
    <scope>NUCLEOTIDE SEQUENCE</scope>
    <source>
        <strain evidence="2">NBRC 105377</strain>
    </source>
</reference>
<evidence type="ECO:0000313" key="2">
    <source>
        <dbReference type="EMBL" id="GIG73246.1"/>
    </source>
</evidence>
<proteinExistence type="predicted"/>
<keyword evidence="1" id="KW-0812">Transmembrane</keyword>
<dbReference type="InterPro" id="IPR007404">
    <property type="entry name" value="YdjM-like"/>
</dbReference>
<feature type="transmembrane region" description="Helical" evidence="1">
    <location>
        <begin position="240"/>
        <end position="259"/>
    </location>
</feature>
<evidence type="ECO:0000313" key="3">
    <source>
        <dbReference type="Proteomes" id="UP000653674"/>
    </source>
</evidence>
<protein>
    <submittedName>
        <fullName evidence="2">Membrane protein</fullName>
    </submittedName>
</protein>
<name>A0A8J3PKD4_9ACTN</name>
<keyword evidence="1" id="KW-1133">Transmembrane helix</keyword>
<keyword evidence="1" id="KW-0472">Membrane</keyword>
<dbReference type="EMBL" id="BONU01000008">
    <property type="protein sequence ID" value="GIG73246.1"/>
    <property type="molecule type" value="Genomic_DNA"/>
</dbReference>
<sequence>MMGPSHALSGAAGWLVGSLALQQFAGIHQTPVQLAVGTAMCAGGALLPDMDMSGRVLTNRGGATVAHTFGVVSLFLAECMEKLSLGIYNLTKGRRDPHRDNGHRTFTHTLPFNVGVGFGVFELCLHFGKPAVLGILFFTFAMALRGLFEKWAARAGWLIVTLAAAAGTLGAYAVLPAGRGYPILGIALGIGGLIHILGDMLTSHGCPVLWPIPTGRKRRWRCYGLPDEVSVKVGGKVEVYVLRTAFWLVSIATAAWMLYQPVLQRFNIKV</sequence>
<feature type="transmembrane region" description="Helical" evidence="1">
    <location>
        <begin position="155"/>
        <end position="175"/>
    </location>
</feature>
<dbReference type="Proteomes" id="UP000653674">
    <property type="component" value="Unassembled WGS sequence"/>
</dbReference>
<gene>
    <name evidence="2" type="ORF">Pfl04_16500</name>
</gene>